<dbReference type="RefSeq" id="WP_183409670.1">
    <property type="nucleotide sequence ID" value="NZ_JACHWY010000001.1"/>
</dbReference>
<evidence type="ECO:0008006" key="4">
    <source>
        <dbReference type="Google" id="ProtNLM"/>
    </source>
</evidence>
<feature type="compositionally biased region" description="Basic and acidic residues" evidence="1">
    <location>
        <begin position="37"/>
        <end position="67"/>
    </location>
</feature>
<keyword evidence="3" id="KW-1185">Reference proteome</keyword>
<proteinExistence type="predicted"/>
<evidence type="ECO:0000313" key="3">
    <source>
        <dbReference type="Proteomes" id="UP000537130"/>
    </source>
</evidence>
<dbReference type="Pfam" id="PF09831">
    <property type="entry name" value="DUF2058"/>
    <property type="match status" value="1"/>
</dbReference>
<organism evidence="2 3">
    <name type="scientific">Litorivivens lipolytica</name>
    <dbReference type="NCBI Taxonomy" id="1524264"/>
    <lineage>
        <taxon>Bacteria</taxon>
        <taxon>Pseudomonadati</taxon>
        <taxon>Pseudomonadota</taxon>
        <taxon>Gammaproteobacteria</taxon>
        <taxon>Litorivivens</taxon>
    </lineage>
</organism>
<feature type="region of interest" description="Disordered" evidence="1">
    <location>
        <begin position="19"/>
        <end position="67"/>
    </location>
</feature>
<dbReference type="InterPro" id="IPR018636">
    <property type="entry name" value="DUF2058"/>
</dbReference>
<dbReference type="AlphaFoldDB" id="A0A7W4W545"/>
<dbReference type="EMBL" id="JACHWY010000001">
    <property type="protein sequence ID" value="MBB3047022.1"/>
    <property type="molecule type" value="Genomic_DNA"/>
</dbReference>
<evidence type="ECO:0000256" key="1">
    <source>
        <dbReference type="SAM" id="MobiDB-lite"/>
    </source>
</evidence>
<gene>
    <name evidence="2" type="ORF">FHR99_001258</name>
</gene>
<comment type="caution">
    <text evidence="2">The sequence shown here is derived from an EMBL/GenBank/DDBJ whole genome shotgun (WGS) entry which is preliminary data.</text>
</comment>
<protein>
    <recommendedName>
        <fullName evidence="4">Nucleoprotein/polynucleotide-associated enzyme</fullName>
    </recommendedName>
</protein>
<sequence>MASLQEQLLKAGVVDEKKAKQLKKEKRKAAKQPKGHVQVDESKAAAAKARAEKAERDRELNRQRQAEAEKKAIQAQINQLITTNAINRQNGEQAYQFVDGKKIKKLYVTNELQAQLTRGQIAIVKLGEAYELVPSAVAEKIRQRDEARVLVLHDKTTEAVDEDDPYADYQIPDDLMW</sequence>
<evidence type="ECO:0000313" key="2">
    <source>
        <dbReference type="EMBL" id="MBB3047022.1"/>
    </source>
</evidence>
<accession>A0A7W4W545</accession>
<dbReference type="Proteomes" id="UP000537130">
    <property type="component" value="Unassembled WGS sequence"/>
</dbReference>
<reference evidence="2 3" key="1">
    <citation type="submission" date="2020-08" db="EMBL/GenBank/DDBJ databases">
        <title>Genomic Encyclopedia of Type Strains, Phase III (KMG-III): the genomes of soil and plant-associated and newly described type strains.</title>
        <authorList>
            <person name="Whitman W."/>
        </authorList>
    </citation>
    <scope>NUCLEOTIDE SEQUENCE [LARGE SCALE GENOMIC DNA]</scope>
    <source>
        <strain evidence="2 3">CECT 8654</strain>
    </source>
</reference>
<name>A0A7W4W545_9GAMM</name>
<feature type="compositionally biased region" description="Basic residues" evidence="1">
    <location>
        <begin position="20"/>
        <end position="34"/>
    </location>
</feature>